<dbReference type="PANTHER" id="PTHR11042:SF136">
    <property type="entry name" value="EIF-2-ALPHA KINASE GCN2"/>
    <property type="match status" value="1"/>
</dbReference>
<evidence type="ECO:0000256" key="10">
    <source>
        <dbReference type="PIRSR" id="PIRSR000660-1"/>
    </source>
</evidence>
<evidence type="ECO:0000256" key="1">
    <source>
        <dbReference type="ARBA" id="ARBA00012513"/>
    </source>
</evidence>
<dbReference type="Gene3D" id="1.10.510.10">
    <property type="entry name" value="Transferase(Phosphotransferase) domain 1"/>
    <property type="match status" value="2"/>
</dbReference>
<dbReference type="InterPro" id="IPR024435">
    <property type="entry name" value="HisRS-related_dom"/>
</dbReference>
<dbReference type="InterPro" id="IPR036621">
    <property type="entry name" value="Anticodon-bd_dom_sf"/>
</dbReference>
<dbReference type="PIRSF" id="PIRSF000660">
    <property type="entry name" value="Ser/Thr_PK_GCN2"/>
    <property type="match status" value="1"/>
</dbReference>
<dbReference type="SMART" id="SM00591">
    <property type="entry name" value="RWD"/>
    <property type="match status" value="1"/>
</dbReference>
<dbReference type="Gene3D" id="3.30.930.10">
    <property type="entry name" value="Bira Bifunctional Protein, Domain 2"/>
    <property type="match status" value="1"/>
</dbReference>
<evidence type="ECO:0000256" key="6">
    <source>
        <dbReference type="ARBA" id="ARBA00022840"/>
    </source>
</evidence>
<evidence type="ECO:0000256" key="11">
    <source>
        <dbReference type="PIRSR" id="PIRSR000660-2"/>
    </source>
</evidence>
<dbReference type="InterPro" id="IPR050339">
    <property type="entry name" value="CC_SR_Kinase"/>
</dbReference>
<dbReference type="SUPFAM" id="SSF56112">
    <property type="entry name" value="Protein kinase-like (PK-like)"/>
    <property type="match status" value="2"/>
</dbReference>
<dbReference type="PROSITE" id="PS00107">
    <property type="entry name" value="PROTEIN_KINASE_ATP"/>
    <property type="match status" value="1"/>
</dbReference>
<dbReference type="SMART" id="SM00220">
    <property type="entry name" value="S_TKc"/>
    <property type="match status" value="1"/>
</dbReference>
<sequence length="1572" mass="176673">MDSTEDSQLLEITALQSIYAEDFIECPPPKAWKGAARLHEFIIRVSHPEPIHASKIHFNLHVKFPKTYPRLACPTFTIEKPIVGINEGQVSRLSQEVNSEAQKLKGFEMVFSIITFCQDWIEKNITPPVEVVGSLALQMTQRAQDEERARRQREIEQAAEEEERATRAAEELNEQIQADAMRQMMAKEQQYKARKRANSEATEVPATVEIDTPTETFRDMEINGVKFNTVRVFHPRVSHLGLVYMADPVVDDFSTATPLELYVVTFEEHYYTTSQGRKKLTQLESEIKNLINIRHTKLLTIYGVKLHLPSSSGSPQLMVLTEQTPALTLHDVLEDCDSLREDRASDYIAQILTALNALHCSGLVHKGITTRCIGLTSTDNPSQPKTVKISKAPFHTYLLDLHRSNSFGPHTPPIPEEPKLPEGWLSRDVNESALLYTRKRDIHDVGIVFMQMLLGLDVCERYSEPGSAIHSSSISPTLARQIMLMLEPPKKGSVTCASLLTDLNGVAQSPVTNPRTPLTLPYGSPEGPDYFRLTPREKQTSRWKTEWEELELLGRGAFGSVVKARNKIDSRIYAVKKVRLSKTPQNDKKIEREVDALSRLFHRNIVRYYTTWIEVSDPTSAAASGGSSTESSIDEELEEGLTSVPGITSEKHLPVNGQFQFNVDDFDDISVSRGSFPSIHFSVGSDSGGDTSSSSEDDDEFGGLFKSTKSRSRSGPASLALNSLPPDTPAPQTTLYIQMEFVERQTLKERVDEGLPADEKEGWRLFQQIVDALVHMSTMNILHRDIKLTNIFIDIKGDCKVGDFGLATSSLSVDPSDVSASSGFVGADMTLEVGTRLYIAPEVQSHRRVRGPRDHSKADMYSLGIVFFEMNFQFNTGAERIAVLEDLRKPSITFPAGWDPHRIRQKEIITWLLQHDPDKRPTALELSQSPLLPERLEDEYFKNALRLMAKPDTTHHQTALATLFKQPPRLSRAVVYDQDVDSPDYAPLNQTVQDQLVAIFHLHGAVDMEPPLLMPIMDPEEEKNQATFIDRQGDIVSLPNNILVPFARLAGRQNIRRIKRYHITNVYRPNTVPGHPKFTKAALFDIISPDLRYGPLAAGAEIISVVNDCLDTFPNLSQNYDIHISHSKIIEVALNRVPAETRAAVAEILNQPKSSIMQKRALLLKKGLVRSTADELEILSDVEEDLEETVLRLEKLGTGIATILEPWIKEVRQTIQYTQSAGVKRQIYFHPLMLGAHNNHFKDGIMVEVVRRNKQGDVLAAGGRYDNLITRFQSLKQKPDPVCAFGIQIAVEKITAALASYQSASIKTLVKEERSFGFWSPRRCDVYVVSYQAGYLQERLEVVSYLWEHNISADLMYESGLPDAEHENHLDICAREGILFTVYPRPRTGRNLPAFKVKSILKGTEVDLSRQELVSWLQHQIADQKRVDAATSGATTLPESAPNLPVIKDTAVVPDVQLVLPDPKKQRKQMKQLFLEKAFEKALAIKNSFQNGMPVLVVDVSPAHFDAMIRSSAWVTDEEAWKVIWAMFPPQHSGYAQTVREAAIKRKSEGHSYILLYGIREDRTQLLSLAPN</sequence>
<comment type="catalytic activity">
    <reaction evidence="9">
        <text>L-seryl-[protein] + ATP = O-phospho-L-seryl-[protein] + ADP + H(+)</text>
        <dbReference type="Rhea" id="RHEA:17989"/>
        <dbReference type="Rhea" id="RHEA-COMP:9863"/>
        <dbReference type="Rhea" id="RHEA-COMP:11604"/>
        <dbReference type="ChEBI" id="CHEBI:15378"/>
        <dbReference type="ChEBI" id="CHEBI:29999"/>
        <dbReference type="ChEBI" id="CHEBI:30616"/>
        <dbReference type="ChEBI" id="CHEBI:83421"/>
        <dbReference type="ChEBI" id="CHEBI:456216"/>
        <dbReference type="EC" id="2.7.11.1"/>
    </reaction>
</comment>
<dbReference type="GO" id="GO:0004694">
    <property type="term" value="F:eukaryotic translation initiation factor 2alpha kinase activity"/>
    <property type="evidence" value="ECO:0007669"/>
    <property type="project" value="InterPro"/>
</dbReference>
<dbReference type="PROSITE" id="PS50011">
    <property type="entry name" value="PROTEIN_KINASE_DOM"/>
    <property type="match status" value="2"/>
</dbReference>
<dbReference type="InterPro" id="IPR016135">
    <property type="entry name" value="UBQ-conjugating_enzyme/RWD"/>
</dbReference>
<feature type="compositionally biased region" description="Low complexity" evidence="13">
    <location>
        <begin position="619"/>
        <end position="631"/>
    </location>
</feature>
<evidence type="ECO:0000256" key="7">
    <source>
        <dbReference type="ARBA" id="ARBA00037982"/>
    </source>
</evidence>
<feature type="region of interest" description="Disordered" evidence="13">
    <location>
        <begin position="681"/>
        <end position="726"/>
    </location>
</feature>
<dbReference type="GO" id="GO:0005829">
    <property type="term" value="C:cytosol"/>
    <property type="evidence" value="ECO:0007669"/>
    <property type="project" value="TreeGrafter"/>
</dbReference>
<dbReference type="InterPro" id="IPR011009">
    <property type="entry name" value="Kinase-like_dom_sf"/>
</dbReference>
<dbReference type="GO" id="GO:0005634">
    <property type="term" value="C:nucleus"/>
    <property type="evidence" value="ECO:0007669"/>
    <property type="project" value="TreeGrafter"/>
</dbReference>
<evidence type="ECO:0000256" key="9">
    <source>
        <dbReference type="ARBA" id="ARBA00048679"/>
    </source>
</evidence>
<dbReference type="InterPro" id="IPR008271">
    <property type="entry name" value="Ser/Thr_kinase_AS"/>
</dbReference>
<comment type="caution">
    <text evidence="16">The sequence shown here is derived from an EMBL/GenBank/DDBJ whole genome shotgun (WGS) entry which is preliminary data.</text>
</comment>
<dbReference type="PANTHER" id="PTHR11042">
    <property type="entry name" value="EUKARYOTIC TRANSLATION INITIATION FACTOR 2-ALPHA KINASE EIF2-ALPHA KINASE -RELATED"/>
    <property type="match status" value="1"/>
</dbReference>
<accession>A0A8H7YBH2</accession>
<keyword evidence="5" id="KW-0418">Kinase</keyword>
<evidence type="ECO:0000256" key="13">
    <source>
        <dbReference type="SAM" id="MobiDB-lite"/>
    </source>
</evidence>
<dbReference type="InterPro" id="IPR006575">
    <property type="entry name" value="RWD_dom"/>
</dbReference>
<evidence type="ECO:0000256" key="12">
    <source>
        <dbReference type="PROSITE-ProRule" id="PRU10141"/>
    </source>
</evidence>
<keyword evidence="4 11" id="KW-0547">Nucleotide-binding</keyword>
<dbReference type="Gene3D" id="3.30.200.20">
    <property type="entry name" value="Phosphorylase Kinase, domain 1"/>
    <property type="match status" value="1"/>
</dbReference>
<dbReference type="OrthoDB" id="341578at2759"/>
<dbReference type="InterPro" id="IPR000719">
    <property type="entry name" value="Prot_kinase_dom"/>
</dbReference>
<name>A0A8H7YBH2_PSICU</name>
<dbReference type="Pfam" id="PF13393">
    <property type="entry name" value="tRNA-synt_His"/>
    <property type="match status" value="1"/>
</dbReference>
<dbReference type="SUPFAM" id="SSF54495">
    <property type="entry name" value="UBC-like"/>
    <property type="match status" value="1"/>
</dbReference>
<evidence type="ECO:0000259" key="15">
    <source>
        <dbReference type="PROSITE" id="PS50908"/>
    </source>
</evidence>
<evidence type="ECO:0000256" key="8">
    <source>
        <dbReference type="ARBA" id="ARBA00047899"/>
    </source>
</evidence>
<dbReference type="GO" id="GO:1990625">
    <property type="term" value="P:negative regulation of cytoplasmic translational initiation in response to stress"/>
    <property type="evidence" value="ECO:0007669"/>
    <property type="project" value="TreeGrafter"/>
</dbReference>
<protein>
    <recommendedName>
        <fullName evidence="1">non-specific serine/threonine protein kinase</fullName>
        <ecNumber evidence="1">2.7.11.1</ecNumber>
    </recommendedName>
</protein>
<keyword evidence="2" id="KW-0723">Serine/threonine-protein kinase</keyword>
<proteinExistence type="inferred from homology"/>
<comment type="similarity">
    <text evidence="7">Belongs to the protein kinase superfamily. Ser/Thr protein kinase family. GCN2 subfamily.</text>
</comment>
<dbReference type="InterPro" id="IPR016255">
    <property type="entry name" value="Gcn2"/>
</dbReference>
<dbReference type="Pfam" id="PF00069">
    <property type="entry name" value="Pkinase"/>
    <property type="match status" value="3"/>
</dbReference>
<evidence type="ECO:0000256" key="4">
    <source>
        <dbReference type="ARBA" id="ARBA00022741"/>
    </source>
</evidence>
<dbReference type="PROSITE" id="PS00108">
    <property type="entry name" value="PROTEIN_KINASE_ST"/>
    <property type="match status" value="1"/>
</dbReference>
<dbReference type="EC" id="2.7.11.1" evidence="1"/>
<keyword evidence="6 11" id="KW-0067">ATP-binding</keyword>
<dbReference type="EMBL" id="JAFIQS010000001">
    <property type="protein sequence ID" value="KAG5174826.1"/>
    <property type="molecule type" value="Genomic_DNA"/>
</dbReference>
<feature type="compositionally biased region" description="Low complexity" evidence="13">
    <location>
        <begin position="681"/>
        <end position="694"/>
    </location>
</feature>
<dbReference type="InterPro" id="IPR017441">
    <property type="entry name" value="Protein_kinase_ATP_BS"/>
</dbReference>
<dbReference type="CDD" id="cd14046">
    <property type="entry name" value="STKc_EIF2AK4_GCN2_rpt2"/>
    <property type="match status" value="1"/>
</dbReference>
<evidence type="ECO:0000256" key="5">
    <source>
        <dbReference type="ARBA" id="ARBA00022777"/>
    </source>
</evidence>
<gene>
    <name evidence="16" type="ORF">JR316_001494</name>
</gene>
<evidence type="ECO:0000256" key="2">
    <source>
        <dbReference type="ARBA" id="ARBA00022527"/>
    </source>
</evidence>
<dbReference type="InterPro" id="IPR045864">
    <property type="entry name" value="aa-tRNA-synth_II/BPL/LPL"/>
</dbReference>
<dbReference type="PROSITE" id="PS50908">
    <property type="entry name" value="RWD"/>
    <property type="match status" value="1"/>
</dbReference>
<feature type="binding site" evidence="11">
    <location>
        <begin position="553"/>
        <end position="561"/>
    </location>
    <ligand>
        <name>ATP</name>
        <dbReference type="ChEBI" id="CHEBI:30616"/>
    </ligand>
</feature>
<organism evidence="16">
    <name type="scientific">Psilocybe cubensis</name>
    <name type="common">Psychedelic mushroom</name>
    <name type="synonym">Stropharia cubensis</name>
    <dbReference type="NCBI Taxonomy" id="181762"/>
    <lineage>
        <taxon>Eukaryota</taxon>
        <taxon>Fungi</taxon>
        <taxon>Dikarya</taxon>
        <taxon>Basidiomycota</taxon>
        <taxon>Agaricomycotina</taxon>
        <taxon>Agaricomycetes</taxon>
        <taxon>Agaricomycetidae</taxon>
        <taxon>Agaricales</taxon>
        <taxon>Agaricineae</taxon>
        <taxon>Strophariaceae</taxon>
        <taxon>Psilocybe</taxon>
    </lineage>
</organism>
<dbReference type="GO" id="GO:0000077">
    <property type="term" value="P:DNA damage checkpoint signaling"/>
    <property type="evidence" value="ECO:0007669"/>
    <property type="project" value="InterPro"/>
</dbReference>
<feature type="compositionally biased region" description="Basic and acidic residues" evidence="13">
    <location>
        <begin position="147"/>
        <end position="156"/>
    </location>
</feature>
<dbReference type="GO" id="GO:0005524">
    <property type="term" value="F:ATP binding"/>
    <property type="evidence" value="ECO:0007669"/>
    <property type="project" value="UniProtKB-UniRule"/>
</dbReference>
<dbReference type="Gene3D" id="3.10.110.10">
    <property type="entry name" value="Ubiquitin Conjugating Enzyme"/>
    <property type="match status" value="1"/>
</dbReference>
<feature type="binding site" evidence="11">
    <location>
        <position position="576"/>
    </location>
    <ligand>
        <name>ATP</name>
        <dbReference type="ChEBI" id="CHEBI:30616"/>
    </ligand>
</feature>
<dbReference type="Pfam" id="PF12745">
    <property type="entry name" value="HGTP_anticodon2"/>
    <property type="match status" value="1"/>
</dbReference>
<comment type="catalytic activity">
    <reaction evidence="8">
        <text>L-threonyl-[protein] + ATP = O-phospho-L-threonyl-[protein] + ADP + H(+)</text>
        <dbReference type="Rhea" id="RHEA:46608"/>
        <dbReference type="Rhea" id="RHEA-COMP:11060"/>
        <dbReference type="Rhea" id="RHEA-COMP:11605"/>
        <dbReference type="ChEBI" id="CHEBI:15378"/>
        <dbReference type="ChEBI" id="CHEBI:30013"/>
        <dbReference type="ChEBI" id="CHEBI:30616"/>
        <dbReference type="ChEBI" id="CHEBI:61977"/>
        <dbReference type="ChEBI" id="CHEBI:456216"/>
        <dbReference type="EC" id="2.7.11.1"/>
    </reaction>
</comment>
<dbReference type="CDD" id="cd23823">
    <property type="entry name" value="RWD_GCN2"/>
    <property type="match status" value="1"/>
</dbReference>
<evidence type="ECO:0000256" key="3">
    <source>
        <dbReference type="ARBA" id="ARBA00022679"/>
    </source>
</evidence>
<keyword evidence="3" id="KW-0808">Transferase</keyword>
<evidence type="ECO:0000259" key="14">
    <source>
        <dbReference type="PROSITE" id="PS50011"/>
    </source>
</evidence>
<evidence type="ECO:0000313" key="16">
    <source>
        <dbReference type="EMBL" id="KAG5174826.1"/>
    </source>
</evidence>
<dbReference type="Pfam" id="PF05773">
    <property type="entry name" value="RWD"/>
    <property type="match status" value="1"/>
</dbReference>
<feature type="region of interest" description="Disordered" evidence="13">
    <location>
        <begin position="147"/>
        <end position="167"/>
    </location>
</feature>
<feature type="domain" description="Protein kinase" evidence="14">
    <location>
        <begin position="547"/>
        <end position="932"/>
    </location>
</feature>
<feature type="domain" description="RWD" evidence="15">
    <location>
        <begin position="10"/>
        <end position="124"/>
    </location>
</feature>
<feature type="binding site" evidence="12">
    <location>
        <position position="577"/>
    </location>
    <ligand>
        <name>ATP</name>
        <dbReference type="ChEBI" id="CHEBI:30616"/>
    </ligand>
</feature>
<feature type="region of interest" description="Disordered" evidence="13">
    <location>
        <begin position="618"/>
        <end position="639"/>
    </location>
</feature>
<dbReference type="SUPFAM" id="SSF55681">
    <property type="entry name" value="Class II aaRS and biotin synthetases"/>
    <property type="match status" value="1"/>
</dbReference>
<feature type="active site" description="Proton acceptor" evidence="10">
    <location>
        <position position="785"/>
    </location>
</feature>
<feature type="domain" description="Protein kinase" evidence="14">
    <location>
        <begin position="229"/>
        <end position="531"/>
    </location>
</feature>
<dbReference type="InterPro" id="IPR041715">
    <property type="entry name" value="HisRS-like_core"/>
</dbReference>
<dbReference type="Gene3D" id="3.40.50.800">
    <property type="entry name" value="Anticodon-binding domain"/>
    <property type="match status" value="1"/>
</dbReference>
<reference evidence="16" key="1">
    <citation type="submission" date="2021-02" db="EMBL/GenBank/DDBJ databases">
        <title>Psilocybe cubensis genome.</title>
        <authorList>
            <person name="Mckernan K.J."/>
            <person name="Crawford S."/>
            <person name="Trippe A."/>
            <person name="Kane L.T."/>
            <person name="Mclaughlin S."/>
        </authorList>
    </citation>
    <scope>NUCLEOTIDE SEQUENCE [LARGE SCALE GENOMIC DNA]</scope>
    <source>
        <strain evidence="16">MGC-MH-2018</strain>
    </source>
</reference>